<evidence type="ECO:0000256" key="7">
    <source>
        <dbReference type="ARBA" id="ARBA00023224"/>
    </source>
</evidence>
<feature type="transmembrane region" description="Helical" evidence="8">
    <location>
        <begin position="171"/>
        <end position="196"/>
    </location>
</feature>
<dbReference type="KEGG" id="ccin:107270362"/>
<dbReference type="GO" id="GO:0007165">
    <property type="term" value="P:signal transduction"/>
    <property type="evidence" value="ECO:0007669"/>
    <property type="project" value="UniProtKB-KW"/>
</dbReference>
<feature type="transmembrane region" description="Helical" evidence="8">
    <location>
        <begin position="344"/>
        <end position="370"/>
    </location>
</feature>
<dbReference type="RefSeq" id="XP_015600789.1">
    <property type="nucleotide sequence ID" value="XM_015745303.2"/>
</dbReference>
<feature type="transmembrane region" description="Helical" evidence="8">
    <location>
        <begin position="140"/>
        <end position="159"/>
    </location>
</feature>
<dbReference type="InterPro" id="IPR013604">
    <property type="entry name" value="7TM_chemorcpt"/>
</dbReference>
<keyword evidence="4 8" id="KW-1133">Transmembrane helix</keyword>
<keyword evidence="5 8" id="KW-0472">Membrane</keyword>
<reference evidence="10" key="1">
    <citation type="submission" date="2025-08" db="UniProtKB">
        <authorList>
            <consortium name="RefSeq"/>
        </authorList>
    </citation>
    <scope>IDENTIFICATION</scope>
</reference>
<gene>
    <name evidence="10" type="primary">LOC107270362</name>
</gene>
<evidence type="ECO:0000256" key="2">
    <source>
        <dbReference type="ARBA" id="ARBA00022475"/>
    </source>
</evidence>
<feature type="transmembrane region" description="Helical" evidence="8">
    <location>
        <begin position="45"/>
        <end position="64"/>
    </location>
</feature>
<evidence type="ECO:0000256" key="6">
    <source>
        <dbReference type="ARBA" id="ARBA00023170"/>
    </source>
</evidence>
<keyword evidence="2 8" id="KW-1003">Cell membrane</keyword>
<dbReference type="Pfam" id="PF08395">
    <property type="entry name" value="7tm_7"/>
    <property type="match status" value="1"/>
</dbReference>
<comment type="function">
    <text evidence="8">Gustatory receptor which mediates acceptance or avoidance behavior, depending on its substrates.</text>
</comment>
<sequence length="379" mass="43880">MISVARQIIMSILRPLNVREESYIIFLLKGVLGLRPVGYFKKIPGFLYIFILITAYVVLFVYVAEYAENFFENFSVYSVSSKFRNFDTNFNLIFVPIVIIIGVTMARRIDRIFDEIIKVDQQFSYLNGHFDYFGNFRREVIHVTTLLFITSIISAADYHGLRNANVSRTFVLLWIVNFVPRIVDAIVSSAFVTLLAKIRDRFAKLNDLIYMPGENAKVGAVSRLDVASRALQFRRLHSDLNAISRDINDTYRFQLLISIMVILMRTCGHLNIITKNYNDVNHLVDIILSIIWSIFEIGLLIYITSACHNVKKESELIRDLLTHRHEFREIQSSHPIMTNDNVKFYLFHMFVIDYPFFGVVIMGLLGYIFILSQTSSSDS</sequence>
<comment type="subcellular location">
    <subcellularLocation>
        <location evidence="1 8">Cell membrane</location>
        <topology evidence="1 8">Multi-pass membrane protein</topology>
    </subcellularLocation>
</comment>
<evidence type="ECO:0000256" key="4">
    <source>
        <dbReference type="ARBA" id="ARBA00022989"/>
    </source>
</evidence>
<protein>
    <recommendedName>
        <fullName evidence="8">Gustatory receptor</fullName>
    </recommendedName>
</protein>
<keyword evidence="6 8" id="KW-0675">Receptor</keyword>
<dbReference type="GO" id="GO:0043025">
    <property type="term" value="C:neuronal cell body"/>
    <property type="evidence" value="ECO:0007669"/>
    <property type="project" value="TreeGrafter"/>
</dbReference>
<evidence type="ECO:0000256" key="8">
    <source>
        <dbReference type="RuleBase" id="RU363108"/>
    </source>
</evidence>
<dbReference type="PANTHER" id="PTHR21143:SF133">
    <property type="entry name" value="GUSTATORY AND PHEROMONE RECEPTOR 32A-RELATED"/>
    <property type="match status" value="1"/>
</dbReference>
<evidence type="ECO:0000256" key="3">
    <source>
        <dbReference type="ARBA" id="ARBA00022692"/>
    </source>
</evidence>
<organism evidence="9 10">
    <name type="scientific">Cephus cinctus</name>
    <name type="common">Wheat stem sawfly</name>
    <dbReference type="NCBI Taxonomy" id="211228"/>
    <lineage>
        <taxon>Eukaryota</taxon>
        <taxon>Metazoa</taxon>
        <taxon>Ecdysozoa</taxon>
        <taxon>Arthropoda</taxon>
        <taxon>Hexapoda</taxon>
        <taxon>Insecta</taxon>
        <taxon>Pterygota</taxon>
        <taxon>Neoptera</taxon>
        <taxon>Endopterygota</taxon>
        <taxon>Hymenoptera</taxon>
        <taxon>Cephoidea</taxon>
        <taxon>Cephidae</taxon>
        <taxon>Cephus</taxon>
    </lineage>
</organism>
<dbReference type="Proteomes" id="UP000694920">
    <property type="component" value="Unplaced"/>
</dbReference>
<feature type="transmembrane region" description="Helical" evidence="8">
    <location>
        <begin position="88"/>
        <end position="106"/>
    </location>
</feature>
<keyword evidence="7 8" id="KW-0807">Transducer</keyword>
<dbReference type="GO" id="GO:0005886">
    <property type="term" value="C:plasma membrane"/>
    <property type="evidence" value="ECO:0007669"/>
    <property type="project" value="UniProtKB-SubCell"/>
</dbReference>
<dbReference type="GeneID" id="107270362"/>
<accession>A0A3L9LTG0</accession>
<keyword evidence="3 8" id="KW-0812">Transmembrane</keyword>
<dbReference type="GO" id="GO:0030425">
    <property type="term" value="C:dendrite"/>
    <property type="evidence" value="ECO:0007669"/>
    <property type="project" value="TreeGrafter"/>
</dbReference>
<proteinExistence type="inferred from homology"/>
<comment type="similarity">
    <text evidence="8">Belongs to the insect chemoreceptor superfamily. Gustatory receptor (GR) family.</text>
</comment>
<evidence type="ECO:0000256" key="1">
    <source>
        <dbReference type="ARBA" id="ARBA00004651"/>
    </source>
</evidence>
<evidence type="ECO:0000313" key="10">
    <source>
        <dbReference type="RefSeq" id="XP_015600789.1"/>
    </source>
</evidence>
<evidence type="ECO:0000256" key="5">
    <source>
        <dbReference type="ARBA" id="ARBA00023136"/>
    </source>
</evidence>
<feature type="transmembrane region" description="Helical" evidence="8">
    <location>
        <begin position="255"/>
        <end position="274"/>
    </location>
</feature>
<dbReference type="GO" id="GO:0007635">
    <property type="term" value="P:chemosensory behavior"/>
    <property type="evidence" value="ECO:0007669"/>
    <property type="project" value="TreeGrafter"/>
</dbReference>
<name>A0A3L9LTG0_CEPCN</name>
<dbReference type="OrthoDB" id="7684083at2759"/>
<feature type="transmembrane region" description="Helical" evidence="8">
    <location>
        <begin position="286"/>
        <end position="304"/>
    </location>
</feature>
<dbReference type="GO" id="GO:0030424">
    <property type="term" value="C:axon"/>
    <property type="evidence" value="ECO:0007669"/>
    <property type="project" value="TreeGrafter"/>
</dbReference>
<dbReference type="GO" id="GO:0050909">
    <property type="term" value="P:sensory perception of taste"/>
    <property type="evidence" value="ECO:0007669"/>
    <property type="project" value="InterPro"/>
</dbReference>
<keyword evidence="9" id="KW-1185">Reference proteome</keyword>
<dbReference type="GO" id="GO:0008049">
    <property type="term" value="P:male courtship behavior"/>
    <property type="evidence" value="ECO:0007669"/>
    <property type="project" value="TreeGrafter"/>
</dbReference>
<dbReference type="PANTHER" id="PTHR21143">
    <property type="entry name" value="INVERTEBRATE GUSTATORY RECEPTOR"/>
    <property type="match status" value="1"/>
</dbReference>
<evidence type="ECO:0000313" key="9">
    <source>
        <dbReference type="Proteomes" id="UP000694920"/>
    </source>
</evidence>
<dbReference type="AlphaFoldDB" id="A0A3L9LTG0"/>